<dbReference type="Gene3D" id="2.50.20.10">
    <property type="entry name" value="Lipoprotein localisation LolA/LolB/LppX"/>
    <property type="match status" value="1"/>
</dbReference>
<gene>
    <name evidence="1" type="ORF">GOQ27_03090</name>
</gene>
<evidence type="ECO:0000313" key="2">
    <source>
        <dbReference type="Proteomes" id="UP000724672"/>
    </source>
</evidence>
<dbReference type="RefSeq" id="WP_203365359.1">
    <property type="nucleotide sequence ID" value="NZ_WSFT01000016.1"/>
</dbReference>
<dbReference type="SUPFAM" id="SSF89392">
    <property type="entry name" value="Prokaryotic lipoproteins and lipoprotein localization factors"/>
    <property type="match status" value="1"/>
</dbReference>
<dbReference type="InterPro" id="IPR052944">
    <property type="entry name" value="Sporulation_related"/>
</dbReference>
<protein>
    <submittedName>
        <fullName evidence="1">Outer membrane lipoprotein carrier protein LolA</fullName>
    </submittedName>
</protein>
<dbReference type="PROSITE" id="PS51257">
    <property type="entry name" value="PROKAR_LIPOPROTEIN"/>
    <property type="match status" value="1"/>
</dbReference>
<dbReference type="Proteomes" id="UP000724672">
    <property type="component" value="Unassembled WGS sequence"/>
</dbReference>
<organism evidence="1 2">
    <name type="scientific">Anaeromonas frigoriresistens</name>
    <dbReference type="NCBI Taxonomy" id="2683708"/>
    <lineage>
        <taxon>Bacteria</taxon>
        <taxon>Bacillati</taxon>
        <taxon>Bacillota</taxon>
        <taxon>Tissierellia</taxon>
        <taxon>Tissierellales</taxon>
        <taxon>Thermohalobacteraceae</taxon>
        <taxon>Anaeromonas</taxon>
    </lineage>
</organism>
<reference evidence="1" key="1">
    <citation type="submission" date="2019-12" db="EMBL/GenBank/DDBJ databases">
        <title>Clostridiaceae gen. nov. sp. nov., isolated from sediment in Xinjiang, China.</title>
        <authorList>
            <person name="Zhang R."/>
        </authorList>
    </citation>
    <scope>NUCLEOTIDE SEQUENCE</scope>
    <source>
        <strain evidence="1">D2Q-11</strain>
    </source>
</reference>
<evidence type="ECO:0000313" key="1">
    <source>
        <dbReference type="EMBL" id="MBS4537430.1"/>
    </source>
</evidence>
<dbReference type="InterPro" id="IPR004564">
    <property type="entry name" value="OM_lipoprot_carrier_LolA-like"/>
</dbReference>
<name>A0A942UU08_9FIRM</name>
<sequence length="204" mass="24050">MNRLFVGLMVLGVIILSSCNYEEPTNEEFFNELQKTMNDIDSYSCEAEITVIGNKSPAEYSATHSFLKPNKYKIQYHDGKQTISYDGKRTYLIYPEVDKSVMIKDSKEIEEDKNLFLGYFLEILLTSEKFELDNEKEEEKDYLVISVDLPGSNIYRTKGKMWFDKKDFKPYKMVILNNQGEEKVNVYYKEFKYNIELSEKTLFN</sequence>
<keyword evidence="1" id="KW-0449">Lipoprotein</keyword>
<proteinExistence type="predicted"/>
<dbReference type="CDD" id="cd16325">
    <property type="entry name" value="LolA"/>
    <property type="match status" value="1"/>
</dbReference>
<dbReference type="PANTHER" id="PTHR37507">
    <property type="entry name" value="SPORULATION PROTEIN YDCC"/>
    <property type="match status" value="1"/>
</dbReference>
<dbReference type="PANTHER" id="PTHR37507:SF2">
    <property type="entry name" value="SPORULATION PROTEIN YDCC"/>
    <property type="match status" value="1"/>
</dbReference>
<dbReference type="InterPro" id="IPR029046">
    <property type="entry name" value="LolA/LolB/LppX"/>
</dbReference>
<dbReference type="AlphaFoldDB" id="A0A942UU08"/>
<accession>A0A942UU08</accession>
<dbReference type="EMBL" id="WSFT01000016">
    <property type="protein sequence ID" value="MBS4537430.1"/>
    <property type="molecule type" value="Genomic_DNA"/>
</dbReference>
<keyword evidence="2" id="KW-1185">Reference proteome</keyword>
<comment type="caution">
    <text evidence="1">The sequence shown here is derived from an EMBL/GenBank/DDBJ whole genome shotgun (WGS) entry which is preliminary data.</text>
</comment>